<dbReference type="AlphaFoldDB" id="A0A8X6U539"/>
<dbReference type="Proteomes" id="UP000887013">
    <property type="component" value="Unassembled WGS sequence"/>
</dbReference>
<evidence type="ECO:0000313" key="1">
    <source>
        <dbReference type="EMBL" id="GFT81273.1"/>
    </source>
</evidence>
<gene>
    <name evidence="1" type="ORF">NPIL_359241</name>
</gene>
<organism evidence="1 2">
    <name type="scientific">Nephila pilipes</name>
    <name type="common">Giant wood spider</name>
    <name type="synonym">Nephila maculata</name>
    <dbReference type="NCBI Taxonomy" id="299642"/>
    <lineage>
        <taxon>Eukaryota</taxon>
        <taxon>Metazoa</taxon>
        <taxon>Ecdysozoa</taxon>
        <taxon>Arthropoda</taxon>
        <taxon>Chelicerata</taxon>
        <taxon>Arachnida</taxon>
        <taxon>Araneae</taxon>
        <taxon>Araneomorphae</taxon>
        <taxon>Entelegynae</taxon>
        <taxon>Araneoidea</taxon>
        <taxon>Nephilidae</taxon>
        <taxon>Nephila</taxon>
    </lineage>
</organism>
<reference evidence="1" key="1">
    <citation type="submission" date="2020-08" db="EMBL/GenBank/DDBJ databases">
        <title>Multicomponent nature underlies the extraordinary mechanical properties of spider dragline silk.</title>
        <authorList>
            <person name="Kono N."/>
            <person name="Nakamura H."/>
            <person name="Mori M."/>
            <person name="Yoshida Y."/>
            <person name="Ohtoshi R."/>
            <person name="Malay A.D."/>
            <person name="Moran D.A.P."/>
            <person name="Tomita M."/>
            <person name="Numata K."/>
            <person name="Arakawa K."/>
        </authorList>
    </citation>
    <scope>NUCLEOTIDE SEQUENCE</scope>
</reference>
<sequence length="94" mass="10664">MFPDNSDFVPKYQRLMQPTPLPKQLDIPSELLVVPALPIENIPEIPSRLNMIAKYVGDGARDLTAARPAFEGTAGTFEYQILEETRDYKRDDKV</sequence>
<protein>
    <submittedName>
        <fullName evidence="1">Uncharacterized protein</fullName>
    </submittedName>
</protein>
<name>A0A8X6U539_NEPPI</name>
<dbReference type="EMBL" id="BMAW01072115">
    <property type="protein sequence ID" value="GFT81273.1"/>
    <property type="molecule type" value="Genomic_DNA"/>
</dbReference>
<accession>A0A8X6U539</accession>
<comment type="caution">
    <text evidence="1">The sequence shown here is derived from an EMBL/GenBank/DDBJ whole genome shotgun (WGS) entry which is preliminary data.</text>
</comment>
<keyword evidence="2" id="KW-1185">Reference proteome</keyword>
<proteinExistence type="predicted"/>
<evidence type="ECO:0000313" key="2">
    <source>
        <dbReference type="Proteomes" id="UP000887013"/>
    </source>
</evidence>